<name>A0AAD8I809_9APIA</name>
<protein>
    <submittedName>
        <fullName evidence="1">Uncharacterized protein</fullName>
    </submittedName>
</protein>
<gene>
    <name evidence="1" type="ORF">POM88_026930</name>
</gene>
<sequence length="302" mass="35478">MRSGTLEKLGIIKVVAGDSCAIEESGIKQLIIFKPTLGRVWEDSDYKDKKELMSEGEPEGNTKKLGKMSLILRQETKEKEVDECTVQFYSKTDGILEDLKVGVEARRFLYIYIYDALKECKSSPQDSFNFLIKYLATISDGDVTAMEKAKLNVVRAVFEVIRHPCHFNCTFHEYHVVVQLMEDDKYKMIYELLKIFRTQEYETYMVFYIENSLTLNELGIPHEECVEKMRLITLMEMCDADLEYSFENEVSEIENGRKNEDDIYEMLRDQITFMNNKTKLNIQWLSKLYQKSPMVIWRRVVD</sequence>
<dbReference type="EMBL" id="JAUIZM010000006">
    <property type="protein sequence ID" value="KAK1380186.1"/>
    <property type="molecule type" value="Genomic_DNA"/>
</dbReference>
<dbReference type="PANTHER" id="PTHR15350:SF2">
    <property type="entry name" value="EUKARYOTIC TRANSLATION INITIATION FACTOR 3 SUBUNIT M"/>
    <property type="match status" value="1"/>
</dbReference>
<evidence type="ECO:0000313" key="1">
    <source>
        <dbReference type="EMBL" id="KAK1380186.1"/>
    </source>
</evidence>
<dbReference type="GO" id="GO:0002183">
    <property type="term" value="P:cytoplasmic translational initiation"/>
    <property type="evidence" value="ECO:0007669"/>
    <property type="project" value="TreeGrafter"/>
</dbReference>
<dbReference type="Proteomes" id="UP001237642">
    <property type="component" value="Unassembled WGS sequence"/>
</dbReference>
<dbReference type="InterPro" id="IPR045237">
    <property type="entry name" value="COPS7/eIF3m"/>
</dbReference>
<keyword evidence="2" id="KW-1185">Reference proteome</keyword>
<reference evidence="1" key="1">
    <citation type="submission" date="2023-02" db="EMBL/GenBank/DDBJ databases">
        <title>Genome of toxic invasive species Heracleum sosnowskyi carries increased number of genes despite the absence of recent whole-genome duplications.</title>
        <authorList>
            <person name="Schelkunov M."/>
            <person name="Shtratnikova V."/>
            <person name="Makarenko M."/>
            <person name="Klepikova A."/>
            <person name="Omelchenko D."/>
            <person name="Novikova G."/>
            <person name="Obukhova E."/>
            <person name="Bogdanov V."/>
            <person name="Penin A."/>
            <person name="Logacheva M."/>
        </authorList>
    </citation>
    <scope>NUCLEOTIDE SEQUENCE</scope>
    <source>
        <strain evidence="1">Hsosn_3</strain>
        <tissue evidence="1">Leaf</tissue>
    </source>
</reference>
<reference evidence="1" key="2">
    <citation type="submission" date="2023-05" db="EMBL/GenBank/DDBJ databases">
        <authorList>
            <person name="Schelkunov M.I."/>
        </authorList>
    </citation>
    <scope>NUCLEOTIDE SEQUENCE</scope>
    <source>
        <strain evidence="1">Hsosn_3</strain>
        <tissue evidence="1">Leaf</tissue>
    </source>
</reference>
<dbReference type="AlphaFoldDB" id="A0AAD8I809"/>
<proteinExistence type="predicted"/>
<organism evidence="1 2">
    <name type="scientific">Heracleum sosnowskyi</name>
    <dbReference type="NCBI Taxonomy" id="360622"/>
    <lineage>
        <taxon>Eukaryota</taxon>
        <taxon>Viridiplantae</taxon>
        <taxon>Streptophyta</taxon>
        <taxon>Embryophyta</taxon>
        <taxon>Tracheophyta</taxon>
        <taxon>Spermatophyta</taxon>
        <taxon>Magnoliopsida</taxon>
        <taxon>eudicotyledons</taxon>
        <taxon>Gunneridae</taxon>
        <taxon>Pentapetalae</taxon>
        <taxon>asterids</taxon>
        <taxon>campanulids</taxon>
        <taxon>Apiales</taxon>
        <taxon>Apiaceae</taxon>
        <taxon>Apioideae</taxon>
        <taxon>apioid superclade</taxon>
        <taxon>Tordylieae</taxon>
        <taxon>Tordyliinae</taxon>
        <taxon>Heracleum</taxon>
    </lineage>
</organism>
<comment type="caution">
    <text evidence="1">The sequence shown here is derived from an EMBL/GenBank/DDBJ whole genome shotgun (WGS) entry which is preliminary data.</text>
</comment>
<accession>A0AAD8I809</accession>
<dbReference type="PANTHER" id="PTHR15350">
    <property type="entry name" value="COP9 SIGNALOSOME COMPLEX SUBUNIT 7/DENDRITIC CELL PROTEIN GA17"/>
    <property type="match status" value="1"/>
</dbReference>
<dbReference type="GO" id="GO:0005852">
    <property type="term" value="C:eukaryotic translation initiation factor 3 complex"/>
    <property type="evidence" value="ECO:0007669"/>
    <property type="project" value="TreeGrafter"/>
</dbReference>
<evidence type="ECO:0000313" key="2">
    <source>
        <dbReference type="Proteomes" id="UP001237642"/>
    </source>
</evidence>